<dbReference type="InterPro" id="IPR042098">
    <property type="entry name" value="TauD-like_sf"/>
</dbReference>
<dbReference type="HOGENOM" id="CLU_108475_0_0_11"/>
<keyword evidence="3" id="KW-1185">Reference proteome</keyword>
<reference evidence="2 3" key="1">
    <citation type="journal article" date="2007" name="Genome Res.">
        <title>Genome characteristics of facultatively symbiotic Frankia sp. strains reflect host range and host plant biogeography.</title>
        <authorList>
            <person name="Normand P."/>
            <person name="Lapierre P."/>
            <person name="Tisa L.S."/>
            <person name="Gogarten J.P."/>
            <person name="Alloisio N."/>
            <person name="Bagnarol E."/>
            <person name="Bassi C.A."/>
            <person name="Berry A.M."/>
            <person name="Bickhart D.M."/>
            <person name="Choisne N."/>
            <person name="Couloux A."/>
            <person name="Cournoyer B."/>
            <person name="Cruveiller S."/>
            <person name="Daubin V."/>
            <person name="Demange N."/>
            <person name="Francino M.P."/>
            <person name="Goltsman E."/>
            <person name="Huang Y."/>
            <person name="Kopp O.R."/>
            <person name="Labarre L."/>
            <person name="Lapidus A."/>
            <person name="Lavire C."/>
            <person name="Marechal J."/>
            <person name="Martinez M."/>
            <person name="Mastronunzio J.E."/>
            <person name="Mullin B.C."/>
            <person name="Niemann J."/>
            <person name="Pujic P."/>
            <person name="Rawnsley T."/>
            <person name="Rouy Z."/>
            <person name="Schenowitz C."/>
            <person name="Sellstedt A."/>
            <person name="Tavares F."/>
            <person name="Tomkins J.P."/>
            <person name="Vallenet D."/>
            <person name="Valverde C."/>
            <person name="Wall L.G."/>
            <person name="Wang Y."/>
            <person name="Medigue C."/>
            <person name="Benson D.R."/>
        </authorList>
    </citation>
    <scope>NUCLEOTIDE SEQUENCE [LARGE SCALE GENOMIC DNA]</scope>
    <source>
        <strain evidence="3">DSM 45986 / CECT 9034 / ACN14a</strain>
    </source>
</reference>
<dbReference type="eggNOG" id="ENOG503416M">
    <property type="taxonomic scope" value="Bacteria"/>
</dbReference>
<organism evidence="2 3">
    <name type="scientific">Frankia alni (strain DSM 45986 / CECT 9034 / ACN14a)</name>
    <dbReference type="NCBI Taxonomy" id="326424"/>
    <lineage>
        <taxon>Bacteria</taxon>
        <taxon>Bacillati</taxon>
        <taxon>Actinomycetota</taxon>
        <taxon>Actinomycetes</taxon>
        <taxon>Frankiales</taxon>
        <taxon>Frankiaceae</taxon>
        <taxon>Frankia</taxon>
    </lineage>
</organism>
<dbReference type="SUPFAM" id="SSF51197">
    <property type="entry name" value="Clavaminate synthase-like"/>
    <property type="match status" value="1"/>
</dbReference>
<dbReference type="EMBL" id="CT573213">
    <property type="protein sequence ID" value="CAJ60377.1"/>
    <property type="molecule type" value="Genomic_DNA"/>
</dbReference>
<dbReference type="OrthoDB" id="3540068at2"/>
<dbReference type="AlphaFoldDB" id="Q0RQ01"/>
<proteinExistence type="predicted"/>
<dbReference type="Proteomes" id="UP000000657">
    <property type="component" value="Chromosome"/>
</dbReference>
<dbReference type="Gene3D" id="3.60.130.10">
    <property type="entry name" value="Clavaminate synthase-like"/>
    <property type="match status" value="1"/>
</dbReference>
<accession>Q0RQ01</accession>
<evidence type="ECO:0000256" key="1">
    <source>
        <dbReference type="ARBA" id="ARBA00023002"/>
    </source>
</evidence>
<evidence type="ECO:0000313" key="2">
    <source>
        <dbReference type="EMBL" id="CAJ60377.1"/>
    </source>
</evidence>
<dbReference type="GO" id="GO:0016491">
    <property type="term" value="F:oxidoreductase activity"/>
    <property type="evidence" value="ECO:0007669"/>
    <property type="project" value="UniProtKB-KW"/>
</dbReference>
<protein>
    <submittedName>
        <fullName evidence="2">Uncharacterized protein</fullName>
    </submittedName>
</protein>
<dbReference type="STRING" id="326424.FRAAL1725"/>
<keyword evidence="1" id="KW-0560">Oxidoreductase</keyword>
<dbReference type="KEGG" id="fal:FRAAL1725"/>
<dbReference type="RefSeq" id="WP_011602909.1">
    <property type="nucleotide sequence ID" value="NC_008278.1"/>
</dbReference>
<sequence>MIDLRALLVTARKDGWASGLGEIDDVRNAADALDWEEIRIRRSGPPVSTLRPVETSEANPRSLSAVYGKGLQPLHTDGAHLSKPPDLVILMSEDINSTPTLLWKNPTLRETRIGTPFEALHHGMFLVQNGRDSFYAPTVEGQNCRYDPGCMTPCDSRALKVVNYFEEAQSEATAFDWSSEKKILIIDNRRTLHARSQVAEGDDGRELTRIAYRTGGDA</sequence>
<name>Q0RQ01_FRAAA</name>
<gene>
    <name evidence="2" type="ordered locus">FRAAL1725</name>
</gene>
<evidence type="ECO:0000313" key="3">
    <source>
        <dbReference type="Proteomes" id="UP000000657"/>
    </source>
</evidence>